<protein>
    <recommendedName>
        <fullName evidence="1">RNA helicase</fullName>
        <ecNumber evidence="1">3.6.4.13</ecNumber>
    </recommendedName>
</protein>
<keyword evidence="4 10" id="KW-0347">Helicase</keyword>
<keyword evidence="5" id="KW-0067">ATP-binding</keyword>
<dbReference type="EMBL" id="WJQU01004094">
    <property type="protein sequence ID" value="KAJ6619656.1"/>
    <property type="molecule type" value="Genomic_DNA"/>
</dbReference>
<dbReference type="SMART" id="SM00847">
    <property type="entry name" value="HA2"/>
    <property type="match status" value="1"/>
</dbReference>
<evidence type="ECO:0000256" key="5">
    <source>
        <dbReference type="ARBA" id="ARBA00022840"/>
    </source>
</evidence>
<dbReference type="InterPro" id="IPR011545">
    <property type="entry name" value="DEAD/DEAH_box_helicase_dom"/>
</dbReference>
<dbReference type="InterPro" id="IPR002464">
    <property type="entry name" value="DNA/RNA_helicase_DEAH_CS"/>
</dbReference>
<evidence type="ECO:0000256" key="7">
    <source>
        <dbReference type="ARBA" id="ARBA00060772"/>
    </source>
</evidence>
<proteinExistence type="inferred from homology"/>
<dbReference type="InterPro" id="IPR048333">
    <property type="entry name" value="HA2_WH"/>
</dbReference>
<keyword evidence="3" id="KW-0378">Hydrolase</keyword>
<dbReference type="FunFam" id="3.40.50.300:FF:000526">
    <property type="entry name" value="DExH-box ATP-dependent RNA helicase DExH3"/>
    <property type="match status" value="1"/>
</dbReference>
<accession>A0A9Q0RTV6</accession>
<dbReference type="Gene3D" id="1.20.120.1080">
    <property type="match status" value="1"/>
</dbReference>
<feature type="domain" description="Helicase ATP-binding" evidence="8">
    <location>
        <begin position="210"/>
        <end position="378"/>
    </location>
</feature>
<name>A0A9Q0RTV6_9DIPT</name>
<comment type="similarity">
    <text evidence="7">Belongs to the DExH box helicase family.</text>
</comment>
<feature type="domain" description="Helicase C-terminal" evidence="9">
    <location>
        <begin position="465"/>
        <end position="633"/>
    </location>
</feature>
<keyword evidence="11" id="KW-1185">Reference proteome</keyword>
<dbReference type="OrthoDB" id="5600252at2759"/>
<comment type="caution">
    <text evidence="10">The sequence shown here is derived from an EMBL/GenBank/DDBJ whole genome shotgun (WGS) entry which is preliminary data.</text>
</comment>
<dbReference type="SUPFAM" id="SSF52540">
    <property type="entry name" value="P-loop containing nucleoside triphosphate hydrolases"/>
    <property type="match status" value="1"/>
</dbReference>
<dbReference type="InterPro" id="IPR027417">
    <property type="entry name" value="P-loop_NTPase"/>
</dbReference>
<evidence type="ECO:0000259" key="9">
    <source>
        <dbReference type="PROSITE" id="PS51194"/>
    </source>
</evidence>
<dbReference type="InterPro" id="IPR011709">
    <property type="entry name" value="DEAD-box_helicase_OB_fold"/>
</dbReference>
<dbReference type="PROSITE" id="PS51192">
    <property type="entry name" value="HELICASE_ATP_BIND_1"/>
    <property type="match status" value="1"/>
</dbReference>
<evidence type="ECO:0000313" key="10">
    <source>
        <dbReference type="EMBL" id="KAJ6619656.1"/>
    </source>
</evidence>
<evidence type="ECO:0000256" key="4">
    <source>
        <dbReference type="ARBA" id="ARBA00022806"/>
    </source>
</evidence>
<sequence>MQLHVCFESVQISASILLSSLCPKNILGKLQTSKIFERLKLTIKMSKSVNYIKSASRLRNELRSRTVHERDITNERAPPGLRGRELGMWYAQRSKQRKEKELEKKLLSGPSIYLPSEKVEQLKKEIVTLQANTSSDLSSRVDSSHFSRYRSANFMELIKTEKEAIKLHRSSELDKRLYDDFQMTTKTKGYTQMLEFRQKLPSFQHIDEIIDLVTQNNVVLIAGKTGCGKTTQVAQYILDHALTNMEGSKTKIICTQPRRIAATSIAERVATERGEELGHSVGYQIRLEKIPPRSIGSILFCTTGVLLKFLEISPTLNEYSHIIIDEIHERNAITDVCLALIKKIIEHRKDLKVILMSATLNEEKFVEYFNDCPVIHIEGITYPVEELFLEDIVEETGFDNFSKDTRKEPIWCQYKYKKQRINQANSFEMIVGNYVNSLRGKYSQKTINTLKNPATETIDLKFIQHLIQYICCNKPSGAILVILPGFTMISQLHDSLLKDFPPSKFIIYPLHSLLTGNDHRNIFRKPPDGVRKIIVSTPLSETSITIEDVVYVINAGKMRRPFFDFDKGATIFEDEWITKANEIQRKGRAGRVQKGICYHLYTRGRSNVLEPFEKPEILRIRLEETILSLKVLCIQDVRHFMTTLIDVPEMSQIDASVNCLRRIGALTDKEELTPLGLHLAQLGVHPKVGKMLLLASIFSCFDPIASISAALSFKSPFYTVMGKEDLCNRAKRKFSPDSDQLAVANAITQWRTDSINQRSFCHSNFLSHSTMVMLDRMKSQFVQSLYYSKFLNDSQTGGIENNRNSENVDLLKAIVGGGTYPNIAYRSIKIRKGRRIDKIITTESKRTKLLPSSVNGDPNAQYEPGFMVFQELNKFTHNYYITETTSNVSPFGILLFGDEIVCEVRDGVHYISVGGMIEFRCNSDTIDIVVALRDNFNRLIENKILKAAPVSWDSDEGKLLTVIMDLLTVRNLYEDYKYQDVSDDDDDDEIKQSN</sequence>
<dbReference type="GO" id="GO:0005737">
    <property type="term" value="C:cytoplasm"/>
    <property type="evidence" value="ECO:0007669"/>
    <property type="project" value="TreeGrafter"/>
</dbReference>
<dbReference type="Pfam" id="PF04408">
    <property type="entry name" value="WHD_HA2"/>
    <property type="match status" value="1"/>
</dbReference>
<dbReference type="Pfam" id="PF00271">
    <property type="entry name" value="Helicase_C"/>
    <property type="match status" value="1"/>
</dbReference>
<dbReference type="GO" id="GO:0003724">
    <property type="term" value="F:RNA helicase activity"/>
    <property type="evidence" value="ECO:0007669"/>
    <property type="project" value="UniProtKB-EC"/>
</dbReference>
<dbReference type="Pfam" id="PF07717">
    <property type="entry name" value="OB_NTP_bind"/>
    <property type="match status" value="1"/>
</dbReference>
<evidence type="ECO:0000256" key="1">
    <source>
        <dbReference type="ARBA" id="ARBA00012552"/>
    </source>
</evidence>
<dbReference type="Gene3D" id="3.40.50.300">
    <property type="entry name" value="P-loop containing nucleotide triphosphate hydrolases"/>
    <property type="match status" value="2"/>
</dbReference>
<keyword evidence="2" id="KW-0547">Nucleotide-binding</keyword>
<dbReference type="GO" id="GO:0005634">
    <property type="term" value="C:nucleus"/>
    <property type="evidence" value="ECO:0007669"/>
    <property type="project" value="TreeGrafter"/>
</dbReference>
<dbReference type="PROSITE" id="PS00690">
    <property type="entry name" value="DEAH_ATP_HELICASE"/>
    <property type="match status" value="1"/>
</dbReference>
<dbReference type="GO" id="GO:0051880">
    <property type="term" value="F:G-quadruplex DNA binding"/>
    <property type="evidence" value="ECO:0007669"/>
    <property type="project" value="TreeGrafter"/>
</dbReference>
<evidence type="ECO:0000259" key="8">
    <source>
        <dbReference type="PROSITE" id="PS51192"/>
    </source>
</evidence>
<dbReference type="GO" id="GO:0002151">
    <property type="term" value="F:G-quadruplex RNA binding"/>
    <property type="evidence" value="ECO:0007669"/>
    <property type="project" value="TreeGrafter"/>
</dbReference>
<dbReference type="SMART" id="SM00487">
    <property type="entry name" value="DEXDc"/>
    <property type="match status" value="1"/>
</dbReference>
<keyword evidence="6" id="KW-0694">RNA-binding</keyword>
<dbReference type="Pfam" id="PF00270">
    <property type="entry name" value="DEAD"/>
    <property type="match status" value="1"/>
</dbReference>
<evidence type="ECO:0000256" key="3">
    <source>
        <dbReference type="ARBA" id="ARBA00022801"/>
    </source>
</evidence>
<dbReference type="CDD" id="cd18791">
    <property type="entry name" value="SF2_C_RHA"/>
    <property type="match status" value="1"/>
</dbReference>
<dbReference type="GO" id="GO:0003678">
    <property type="term" value="F:DNA helicase activity"/>
    <property type="evidence" value="ECO:0007669"/>
    <property type="project" value="TreeGrafter"/>
</dbReference>
<dbReference type="InterPro" id="IPR014001">
    <property type="entry name" value="Helicase_ATP-bd"/>
</dbReference>
<evidence type="ECO:0000256" key="6">
    <source>
        <dbReference type="ARBA" id="ARBA00022884"/>
    </source>
</evidence>
<dbReference type="AlphaFoldDB" id="A0A9Q0RTV6"/>
<reference evidence="10" key="1">
    <citation type="submission" date="2022-07" db="EMBL/GenBank/DDBJ databases">
        <authorList>
            <person name="Trinca V."/>
            <person name="Uliana J.V.C."/>
            <person name="Torres T.T."/>
            <person name="Ward R.J."/>
            <person name="Monesi N."/>
        </authorList>
    </citation>
    <scope>NUCLEOTIDE SEQUENCE</scope>
    <source>
        <strain evidence="10">HSMRA1968</strain>
        <tissue evidence="10">Whole embryos</tissue>
    </source>
</reference>
<evidence type="ECO:0000256" key="2">
    <source>
        <dbReference type="ARBA" id="ARBA00022741"/>
    </source>
</evidence>
<dbReference type="Pfam" id="PF21010">
    <property type="entry name" value="HA2_C"/>
    <property type="match status" value="1"/>
</dbReference>
<dbReference type="PANTHER" id="PTHR18934">
    <property type="entry name" value="ATP-DEPENDENT RNA HELICASE"/>
    <property type="match status" value="1"/>
</dbReference>
<dbReference type="SMART" id="SM00490">
    <property type="entry name" value="HELICc"/>
    <property type="match status" value="1"/>
</dbReference>
<dbReference type="Proteomes" id="UP001151699">
    <property type="component" value="Unassembled WGS sequence"/>
</dbReference>
<dbReference type="GO" id="GO:0005524">
    <property type="term" value="F:ATP binding"/>
    <property type="evidence" value="ECO:0007669"/>
    <property type="project" value="UniProtKB-KW"/>
</dbReference>
<dbReference type="EC" id="3.6.4.13" evidence="1"/>
<evidence type="ECO:0000313" key="11">
    <source>
        <dbReference type="Proteomes" id="UP001151699"/>
    </source>
</evidence>
<dbReference type="InterPro" id="IPR001650">
    <property type="entry name" value="Helicase_C-like"/>
</dbReference>
<dbReference type="InterPro" id="IPR007502">
    <property type="entry name" value="Helicase-assoc_dom"/>
</dbReference>
<organism evidence="10 11">
    <name type="scientific">Pseudolycoriella hygida</name>
    <dbReference type="NCBI Taxonomy" id="35572"/>
    <lineage>
        <taxon>Eukaryota</taxon>
        <taxon>Metazoa</taxon>
        <taxon>Ecdysozoa</taxon>
        <taxon>Arthropoda</taxon>
        <taxon>Hexapoda</taxon>
        <taxon>Insecta</taxon>
        <taxon>Pterygota</taxon>
        <taxon>Neoptera</taxon>
        <taxon>Endopterygota</taxon>
        <taxon>Diptera</taxon>
        <taxon>Nematocera</taxon>
        <taxon>Sciaroidea</taxon>
        <taxon>Sciaridae</taxon>
        <taxon>Pseudolycoriella</taxon>
    </lineage>
</organism>
<dbReference type="PROSITE" id="PS51194">
    <property type="entry name" value="HELICASE_CTER"/>
    <property type="match status" value="1"/>
</dbReference>
<dbReference type="FunFam" id="1.20.120.1080:FF:000002">
    <property type="entry name" value="Putative ATP-dependent RNA helicase DHX36"/>
    <property type="match status" value="1"/>
</dbReference>
<gene>
    <name evidence="10" type="primary">Dhx36</name>
    <name evidence="10" type="ORF">Bhyg_17522</name>
</gene>
<dbReference type="PANTHER" id="PTHR18934:SF237">
    <property type="entry name" value="ATP-DEPENDENT DNA_RNA HELICASE DHX36"/>
    <property type="match status" value="1"/>
</dbReference>
<dbReference type="GO" id="GO:0016787">
    <property type="term" value="F:hydrolase activity"/>
    <property type="evidence" value="ECO:0007669"/>
    <property type="project" value="UniProtKB-KW"/>
</dbReference>
<dbReference type="CDD" id="cd17917">
    <property type="entry name" value="DEXHc_RHA-like"/>
    <property type="match status" value="1"/>
</dbReference>